<accession>A0ABX3SN44</accession>
<name>A0ABX3SN44_MYCMA</name>
<reference evidence="1 2" key="1">
    <citation type="submission" date="2017-02" db="EMBL/GenBank/DDBJ databases">
        <title>The new phylogeny of genus Mycobacterium.</title>
        <authorList>
            <person name="Tortoli E."/>
            <person name="Trovato A."/>
            <person name="Cirillo D.M."/>
        </authorList>
    </citation>
    <scope>NUCLEOTIDE SEQUENCE [LARGE SCALE GENOMIC DNA]</scope>
    <source>
        <strain evidence="1 2">IP1130001</strain>
    </source>
</reference>
<dbReference type="Proteomes" id="UP000243140">
    <property type="component" value="Unassembled WGS sequence"/>
</dbReference>
<gene>
    <name evidence="1" type="ORF">BST29_17965</name>
</gene>
<comment type="caution">
    <text evidence="1">The sequence shown here is derived from an EMBL/GenBank/DDBJ whole genome shotgun (WGS) entry which is preliminary data.</text>
</comment>
<proteinExistence type="predicted"/>
<evidence type="ECO:0000313" key="1">
    <source>
        <dbReference type="EMBL" id="ORA79776.1"/>
    </source>
</evidence>
<evidence type="ECO:0008006" key="3">
    <source>
        <dbReference type="Google" id="ProtNLM"/>
    </source>
</evidence>
<organism evidence="1 2">
    <name type="scientific">Mycobacterium malmoense</name>
    <dbReference type="NCBI Taxonomy" id="1780"/>
    <lineage>
        <taxon>Bacteria</taxon>
        <taxon>Bacillati</taxon>
        <taxon>Actinomycetota</taxon>
        <taxon>Actinomycetes</taxon>
        <taxon>Mycobacteriales</taxon>
        <taxon>Mycobacteriaceae</taxon>
        <taxon>Mycobacterium</taxon>
    </lineage>
</organism>
<dbReference type="EMBL" id="MVHV01000020">
    <property type="protein sequence ID" value="ORA79776.1"/>
    <property type="molecule type" value="Genomic_DNA"/>
</dbReference>
<evidence type="ECO:0000313" key="2">
    <source>
        <dbReference type="Proteomes" id="UP000243140"/>
    </source>
</evidence>
<protein>
    <recommendedName>
        <fullName evidence="3">PE-PGRS family protein</fullName>
    </recommendedName>
</protein>
<keyword evidence="2" id="KW-1185">Reference proteome</keyword>
<sequence length="389" mass="40308">MVVERTARHRITAGVALAAASVITVAPVTQHLPDFHLAQQLSQVSISDIRLSDAADTMVDLFSGVENELASLASGSATAAAAGAALDPTQNLIVQTWMQTFASASTNLQRIVGEMSAPPFPILQQVGANFADYGQLYVGAFQKVATNAVSYFGTGGTFSKFMQTGITDLMAGNISGGLTQFYNGLWASPFAQFGIPLEGILKIPAYMTQNLANATNYMSTTGVVSLADLLLGLPNVTQAALGTSLQTAFNAWYAGEPLLAITNLLNTPGAVMNTFLNGAGKNATNGLLSKNFGAIEGLLAIQKGITNQIIAPGSVNILAGGNVGTAIQQFGNQLVNGWPSLSPVISNISSQLIGTLQNVVTNFPAMLGNFGAALASNIGLLISNILKLL</sequence>